<keyword evidence="3" id="KW-0378">Hydrolase</keyword>
<dbReference type="Gene3D" id="3.40.1010.10">
    <property type="entry name" value="Cobalt-precorrin-4 Transmethylase, Domain 1"/>
    <property type="match status" value="1"/>
</dbReference>
<dbReference type="SUPFAM" id="SSF53790">
    <property type="entry name" value="Tetrapyrrole methylase"/>
    <property type="match status" value="1"/>
</dbReference>
<proteinExistence type="predicted"/>
<dbReference type="PANTHER" id="PTHR30522:SF0">
    <property type="entry name" value="NUCLEOSIDE TRIPHOSPHATE PYROPHOSPHOHYDROLASE"/>
    <property type="match status" value="1"/>
</dbReference>
<dbReference type="InterPro" id="IPR035996">
    <property type="entry name" value="4pyrrol_Methylase_sf"/>
</dbReference>
<dbReference type="NCBIfam" id="NF007113">
    <property type="entry name" value="PRK09562.1"/>
    <property type="match status" value="1"/>
</dbReference>
<dbReference type="GO" id="GO:0006203">
    <property type="term" value="P:dGTP catabolic process"/>
    <property type="evidence" value="ECO:0007669"/>
    <property type="project" value="TreeGrafter"/>
</dbReference>
<feature type="non-terminal residue" evidence="3">
    <location>
        <position position="438"/>
    </location>
</feature>
<dbReference type="InterPro" id="IPR048011">
    <property type="entry name" value="NTP-PPase_MazG-like_C"/>
</dbReference>
<dbReference type="InterPro" id="IPR000878">
    <property type="entry name" value="4pyrrol_Mease"/>
</dbReference>
<dbReference type="GO" id="GO:0046081">
    <property type="term" value="P:dUTP catabolic process"/>
    <property type="evidence" value="ECO:0007669"/>
    <property type="project" value="TreeGrafter"/>
</dbReference>
<organism evidence="3">
    <name type="scientific">hydrothermal vent metagenome</name>
    <dbReference type="NCBI Taxonomy" id="652676"/>
    <lineage>
        <taxon>unclassified sequences</taxon>
        <taxon>metagenomes</taxon>
        <taxon>ecological metagenomes</taxon>
    </lineage>
</organism>
<dbReference type="EMBL" id="UOEI01000370">
    <property type="protein sequence ID" value="VAW03566.1"/>
    <property type="molecule type" value="Genomic_DNA"/>
</dbReference>
<dbReference type="GO" id="GO:0008168">
    <property type="term" value="F:methyltransferase activity"/>
    <property type="evidence" value="ECO:0007669"/>
    <property type="project" value="InterPro"/>
</dbReference>
<dbReference type="CDD" id="cd11723">
    <property type="entry name" value="YabN_N_like"/>
    <property type="match status" value="1"/>
</dbReference>
<dbReference type="Gene3D" id="1.10.287.1080">
    <property type="entry name" value="MazG-like"/>
    <property type="match status" value="2"/>
</dbReference>
<dbReference type="InterPro" id="IPR014777">
    <property type="entry name" value="4pyrrole_Mease_sub1"/>
</dbReference>
<reference evidence="3" key="1">
    <citation type="submission" date="2018-06" db="EMBL/GenBank/DDBJ databases">
        <authorList>
            <person name="Zhirakovskaya E."/>
        </authorList>
    </citation>
    <scope>NUCLEOTIDE SEQUENCE</scope>
</reference>
<dbReference type="InterPro" id="IPR035013">
    <property type="entry name" value="YabN_N"/>
</dbReference>
<dbReference type="GO" id="GO:0046052">
    <property type="term" value="P:UTP catabolic process"/>
    <property type="evidence" value="ECO:0007669"/>
    <property type="project" value="TreeGrafter"/>
</dbReference>
<dbReference type="Pfam" id="PF03819">
    <property type="entry name" value="MazG"/>
    <property type="match status" value="1"/>
</dbReference>
<dbReference type="CDD" id="cd11528">
    <property type="entry name" value="NTP-PPase_MazG_Nterm"/>
    <property type="match status" value="1"/>
</dbReference>
<dbReference type="GO" id="GO:0046076">
    <property type="term" value="P:dTTP catabolic process"/>
    <property type="evidence" value="ECO:0007669"/>
    <property type="project" value="TreeGrafter"/>
</dbReference>
<dbReference type="AlphaFoldDB" id="A0A3B0T990"/>
<dbReference type="NCBIfam" id="TIGR00444">
    <property type="entry name" value="mazG"/>
    <property type="match status" value="1"/>
</dbReference>
<sequence length="438" mass="47220">MTITIVGLGPAGTSHIDGEVHLRLMADDTSVVLRTLEHPAAASIAAAREVHTCDDLYDTLTSFDDVYAAIVDRVIAAASDGPVVYAVPGSAAVGERAVPMIMARARKAGIPVSVIPGTSFLDLVYLAVGLDPIADGLQVLDARDLPDPMPLHVPTIITQVDSMLRASDVSLALMRTIDADTPVVVLDRLGSDDERVDEVAVSDLARYVAGPRTTVFIPAMMSGLLGLIAINRVLRAECPWDREQTHHTLLTHLIEEAYETADAITQLPIEAPGGDTDYGAYAEVEEELGDLLLQVVFHATLASEAGVFDIDEVAEHIRRKLVERHPHVFGDVSVEDADEVLVNWEEIKAVEKNRESLMDDIPSGMTGIARAMKVQKRARSVGFDWDDADDVIEVLRGEIDELIEARPDAAATAEELGDVLFTAVNLARHVGVDPEIAL</sequence>
<gene>
    <name evidence="3" type="ORF">MNBD_ACTINO01-2628</name>
</gene>
<evidence type="ECO:0000259" key="1">
    <source>
        <dbReference type="Pfam" id="PF00590"/>
    </source>
</evidence>
<dbReference type="GO" id="GO:0047693">
    <property type="term" value="F:ATP diphosphatase activity"/>
    <property type="evidence" value="ECO:0007669"/>
    <property type="project" value="UniProtKB-EC"/>
</dbReference>
<dbReference type="GO" id="GO:0046061">
    <property type="term" value="P:dATP catabolic process"/>
    <property type="evidence" value="ECO:0007669"/>
    <property type="project" value="TreeGrafter"/>
</dbReference>
<dbReference type="GO" id="GO:0046047">
    <property type="term" value="P:TTP catabolic process"/>
    <property type="evidence" value="ECO:0007669"/>
    <property type="project" value="TreeGrafter"/>
</dbReference>
<dbReference type="InterPro" id="IPR011551">
    <property type="entry name" value="NTP_PyrPHydrolase_MazG"/>
</dbReference>
<feature type="domain" description="NTP pyrophosphohydrolase MazG-like" evidence="2">
    <location>
        <begin position="244"/>
        <end position="329"/>
    </location>
</feature>
<dbReference type="InterPro" id="IPR048015">
    <property type="entry name" value="NTP-PPase_MazG-like_N"/>
</dbReference>
<evidence type="ECO:0000259" key="2">
    <source>
        <dbReference type="Pfam" id="PF03819"/>
    </source>
</evidence>
<dbReference type="PANTHER" id="PTHR30522">
    <property type="entry name" value="NUCLEOSIDE TRIPHOSPHATE PYROPHOSPHOHYDROLASE"/>
    <property type="match status" value="1"/>
</dbReference>
<accession>A0A3B0T990</accession>
<dbReference type="CDD" id="cd11529">
    <property type="entry name" value="NTP-PPase_MazG_Cterm"/>
    <property type="match status" value="1"/>
</dbReference>
<evidence type="ECO:0000313" key="3">
    <source>
        <dbReference type="EMBL" id="VAW03566.1"/>
    </source>
</evidence>
<dbReference type="Pfam" id="PF00590">
    <property type="entry name" value="TP_methylase"/>
    <property type="match status" value="1"/>
</dbReference>
<dbReference type="EC" id="3.6.1.8" evidence="3"/>
<dbReference type="SUPFAM" id="SSF101386">
    <property type="entry name" value="all-alpha NTP pyrophosphatases"/>
    <property type="match status" value="2"/>
</dbReference>
<protein>
    <submittedName>
        <fullName evidence="3">Nucleoside triphosphate pyrophosphohydrolase MazG</fullName>
        <ecNumber evidence="3">3.6.1.8</ecNumber>
    </submittedName>
</protein>
<name>A0A3B0T990_9ZZZZ</name>
<feature type="domain" description="Tetrapyrrole methylase" evidence="1">
    <location>
        <begin position="2"/>
        <end position="204"/>
    </location>
</feature>
<dbReference type="InterPro" id="IPR004518">
    <property type="entry name" value="MazG-like_dom"/>
</dbReference>